<reference evidence="1" key="1">
    <citation type="journal article" date="2015" name="Nature">
        <title>Complex archaea that bridge the gap between prokaryotes and eukaryotes.</title>
        <authorList>
            <person name="Spang A."/>
            <person name="Saw J.H."/>
            <person name="Jorgensen S.L."/>
            <person name="Zaremba-Niedzwiedzka K."/>
            <person name="Martijn J."/>
            <person name="Lind A.E."/>
            <person name="van Eijk R."/>
            <person name="Schleper C."/>
            <person name="Guy L."/>
            <person name="Ettema T.J."/>
        </authorList>
    </citation>
    <scope>NUCLEOTIDE SEQUENCE</scope>
</reference>
<dbReference type="EMBL" id="LAZR01008635">
    <property type="protein sequence ID" value="KKM77487.1"/>
    <property type="molecule type" value="Genomic_DNA"/>
</dbReference>
<accession>A0A0F9N7Q8</accession>
<organism evidence="1">
    <name type="scientific">marine sediment metagenome</name>
    <dbReference type="NCBI Taxonomy" id="412755"/>
    <lineage>
        <taxon>unclassified sequences</taxon>
        <taxon>metagenomes</taxon>
        <taxon>ecological metagenomes</taxon>
    </lineage>
</organism>
<dbReference type="AlphaFoldDB" id="A0A0F9N7Q8"/>
<sequence length="97" mass="10789">MANVLESLKRQYSHQVSPDHKLFIETELVEMGVLKEVVPGRVGCFNEEYTNGKMEHYSTGELRGIWIEGKVKGGASWCKAIHTTAGTFLDVPKGLLP</sequence>
<comment type="caution">
    <text evidence="1">The sequence shown here is derived from an EMBL/GenBank/DDBJ whole genome shotgun (WGS) entry which is preliminary data.</text>
</comment>
<protein>
    <submittedName>
        <fullName evidence="1">Uncharacterized protein</fullName>
    </submittedName>
</protein>
<gene>
    <name evidence="1" type="ORF">LCGC14_1369600</name>
</gene>
<evidence type="ECO:0000313" key="1">
    <source>
        <dbReference type="EMBL" id="KKM77487.1"/>
    </source>
</evidence>
<proteinExistence type="predicted"/>
<name>A0A0F9N7Q8_9ZZZZ</name>